<evidence type="ECO:0000259" key="4">
    <source>
        <dbReference type="Pfam" id="PF00703"/>
    </source>
</evidence>
<dbReference type="InterPro" id="IPR043534">
    <property type="entry name" value="EBDG/EBM"/>
</dbReference>
<feature type="domain" description="Beta-mannosidase-like galactose-binding" evidence="7">
    <location>
        <begin position="53"/>
        <end position="212"/>
    </location>
</feature>
<feature type="domain" description="Exo-beta-D-glucosaminidase Ig-fold" evidence="6">
    <location>
        <begin position="764"/>
        <end position="868"/>
    </location>
</feature>
<dbReference type="Gene3D" id="2.60.40.10">
    <property type="entry name" value="Immunoglobulins"/>
    <property type="match status" value="3"/>
</dbReference>
<evidence type="ECO:0000313" key="9">
    <source>
        <dbReference type="Proteomes" id="UP001200145"/>
    </source>
</evidence>
<proteinExistence type="inferred from homology"/>
<dbReference type="InterPro" id="IPR017853">
    <property type="entry name" value="GH"/>
</dbReference>
<dbReference type="InterPro" id="IPR013783">
    <property type="entry name" value="Ig-like_fold"/>
</dbReference>
<dbReference type="SUPFAM" id="SSF49785">
    <property type="entry name" value="Galactose-binding domain-like"/>
    <property type="match status" value="1"/>
</dbReference>
<evidence type="ECO:0000256" key="2">
    <source>
        <dbReference type="ARBA" id="ARBA00022801"/>
    </source>
</evidence>
<dbReference type="InterPro" id="IPR054593">
    <property type="entry name" value="Beta-mannosidase-like_N2"/>
</dbReference>
<dbReference type="InterPro" id="IPR041351">
    <property type="entry name" value="Ig_GlcNase"/>
</dbReference>
<accession>A0ABS9BLW5</accession>
<protein>
    <submittedName>
        <fullName evidence="8">Glycosyl hydrolase</fullName>
    </submittedName>
</protein>
<reference evidence="8 9" key="1">
    <citation type="submission" date="2022-01" db="EMBL/GenBank/DDBJ databases">
        <title>Flavihumibacter sp. nov., isolated from sediment of a river.</title>
        <authorList>
            <person name="Liu H."/>
        </authorList>
    </citation>
    <scope>NUCLEOTIDE SEQUENCE [LARGE SCALE GENOMIC DNA]</scope>
    <source>
        <strain evidence="8 9">RY-1</strain>
    </source>
</reference>
<dbReference type="InterPro" id="IPR008979">
    <property type="entry name" value="Galactose-bd-like_sf"/>
</dbReference>
<comment type="caution">
    <text evidence="8">The sequence shown here is derived from an EMBL/GenBank/DDBJ whole genome shotgun (WGS) entry which is preliminary data.</text>
</comment>
<feature type="domain" description="Glycoside hydrolase family 2 immunoglobulin-like beta-sandwich" evidence="4">
    <location>
        <begin position="245"/>
        <end position="337"/>
    </location>
</feature>
<evidence type="ECO:0000313" key="8">
    <source>
        <dbReference type="EMBL" id="MCF1716615.1"/>
    </source>
</evidence>
<dbReference type="PANTHER" id="PTHR43536">
    <property type="entry name" value="MANNOSYLGLYCOPROTEIN ENDO-BETA-MANNOSIDASE"/>
    <property type="match status" value="1"/>
</dbReference>
<dbReference type="RefSeq" id="WP_234867936.1">
    <property type="nucleotide sequence ID" value="NZ_JAKEVY010000005.1"/>
</dbReference>
<dbReference type="Pfam" id="PF02836">
    <property type="entry name" value="Glyco_hydro_2_C"/>
    <property type="match status" value="1"/>
</dbReference>
<dbReference type="Proteomes" id="UP001200145">
    <property type="component" value="Unassembled WGS sequence"/>
</dbReference>
<keyword evidence="2 8" id="KW-0378">Hydrolase</keyword>
<feature type="domain" description="Glycoside hydrolase family 2 catalytic" evidence="5">
    <location>
        <begin position="348"/>
        <end position="511"/>
    </location>
</feature>
<comment type="similarity">
    <text evidence="1">Belongs to the glycosyl hydrolase 2 family.</text>
</comment>
<keyword evidence="3" id="KW-0326">Glycosidase</keyword>
<evidence type="ECO:0000256" key="1">
    <source>
        <dbReference type="ARBA" id="ARBA00007401"/>
    </source>
</evidence>
<dbReference type="SUPFAM" id="SSF51445">
    <property type="entry name" value="(Trans)glycosidases"/>
    <property type="match status" value="1"/>
</dbReference>
<name>A0ABS9BLW5_9BACT</name>
<gene>
    <name evidence="8" type="ORF">L0U88_18380</name>
</gene>
<dbReference type="InterPro" id="IPR006102">
    <property type="entry name" value="Ig-like_GH2"/>
</dbReference>
<dbReference type="Pfam" id="PF00703">
    <property type="entry name" value="Glyco_hydro_2"/>
    <property type="match status" value="1"/>
</dbReference>
<evidence type="ECO:0000256" key="3">
    <source>
        <dbReference type="ARBA" id="ARBA00023295"/>
    </source>
</evidence>
<organism evidence="8 9">
    <name type="scientific">Flavihumibacter fluminis</name>
    <dbReference type="NCBI Taxonomy" id="2909236"/>
    <lineage>
        <taxon>Bacteria</taxon>
        <taxon>Pseudomonadati</taxon>
        <taxon>Bacteroidota</taxon>
        <taxon>Chitinophagia</taxon>
        <taxon>Chitinophagales</taxon>
        <taxon>Chitinophagaceae</taxon>
        <taxon>Flavihumibacter</taxon>
    </lineage>
</organism>
<sequence>MKKFLVSLFALACCSYSIKAQKQYELAGEWKAASISQVKENGERISFPGFELSNWQPAIVPGTVLTTQLANGQIPDPFIGMNNKYIPDIYDTGRDYYTYWFVREFSETAAAGEQVWLHLRGVNYSSDVYLNGHKLNRQLHKGMFLRQQYNITKLLRKDGKNRLAVIVFPPDEPGNPNGGQGGDGTIAKNVGHQYVAGWDWIQPIRDRNTGIWDKVFIEKTGSVNLQNPHVVTLVPGKRKPTGGQQPAILKVSAELQNTGSVPLTGILRYTIDGKTVSKSVSLKPTSTTEVSLPDYSLVNPKLWWPNGYGEPHLYPVKLEFVAGGKISDREEIKVGVREITADWNTTTRSKQIFVNGQPVFIKGGNWIISDAMLRFSEARYDAEIRFHRDMNLNLIRIWGGAISERPEFYEACDKYGMLVMQDFWGSGDCNGRWLDPMKKDDQWTRRKYPDDHTLFLVSAADQIKMIRNHASLAIWCGGNEITLPQDIQTPLRDSILPKLDGTRWFVDYSNSDDMSYNFLGGNGDGPYGIQDIKTFFNHRTWPFNSEIGSVGAGDYASLERFIPAPNLVPPVYKKEIRRETVDSVWEYHKYIGYGKSIDAYGKASDLKDWGRKAQLVNYDQYRALMEGFSSRMWDWYTGVIIWKTQNPWTALRGQMYDYYLDPNACLYGLRQGGAPVNFFYNPADTSLHLINNTFVHQYDLMLVMSLFDKDGKERSLGQVFAEIGPATTRKVMDINRAIREAAKTEGVFLSLKILNLDKKVVSQNLYWLPDSSGQYSGLANMPKVQPEISASAIQKGKIAVTINAPAGGPISFFNRLSLVDPTTKKRILPVFYEDNYVSVLPGESRTVVLDYTPKNGVKPMLALEGWNMPEQFISIK</sequence>
<dbReference type="GO" id="GO:0016787">
    <property type="term" value="F:hydrolase activity"/>
    <property type="evidence" value="ECO:0007669"/>
    <property type="project" value="UniProtKB-KW"/>
</dbReference>
<keyword evidence="9" id="KW-1185">Reference proteome</keyword>
<dbReference type="Gene3D" id="2.60.120.260">
    <property type="entry name" value="Galactose-binding domain-like"/>
    <property type="match status" value="1"/>
</dbReference>
<dbReference type="EMBL" id="JAKEVY010000005">
    <property type="protein sequence ID" value="MCF1716615.1"/>
    <property type="molecule type" value="Genomic_DNA"/>
</dbReference>
<dbReference type="SUPFAM" id="SSF49303">
    <property type="entry name" value="beta-Galactosidase/glucuronidase domain"/>
    <property type="match status" value="3"/>
</dbReference>
<evidence type="ECO:0000259" key="7">
    <source>
        <dbReference type="Pfam" id="PF22666"/>
    </source>
</evidence>
<dbReference type="PANTHER" id="PTHR43536:SF1">
    <property type="entry name" value="MANNOSYLGLYCOPROTEIN ENDO-BETA-MANNOSIDASE"/>
    <property type="match status" value="1"/>
</dbReference>
<evidence type="ECO:0000259" key="5">
    <source>
        <dbReference type="Pfam" id="PF02836"/>
    </source>
</evidence>
<dbReference type="Pfam" id="PF18368">
    <property type="entry name" value="Ig_GlcNase"/>
    <property type="match status" value="1"/>
</dbReference>
<evidence type="ECO:0000259" key="6">
    <source>
        <dbReference type="Pfam" id="PF18368"/>
    </source>
</evidence>
<dbReference type="Pfam" id="PF22666">
    <property type="entry name" value="Glyco_hydro_2_N2"/>
    <property type="match status" value="1"/>
</dbReference>
<dbReference type="InterPro" id="IPR036156">
    <property type="entry name" value="Beta-gal/glucu_dom_sf"/>
</dbReference>
<dbReference type="Gene3D" id="3.20.20.80">
    <property type="entry name" value="Glycosidases"/>
    <property type="match status" value="1"/>
</dbReference>
<dbReference type="InterPro" id="IPR006103">
    <property type="entry name" value="Glyco_hydro_2_cat"/>
</dbReference>